<gene>
    <name evidence="2" type="ORF">FNW21_10985</name>
</gene>
<feature type="transmembrane region" description="Helical" evidence="1">
    <location>
        <begin position="12"/>
        <end position="33"/>
    </location>
</feature>
<evidence type="ECO:0000313" key="2">
    <source>
        <dbReference type="EMBL" id="TRX38287.1"/>
    </source>
</evidence>
<sequence>MFKILDKITEIVGWIQIVLSPTLIGIAFGFGIYHKFPNLTGTLIGILIAVIGLIIGIVLATKKFKTTGTINFLSRISATPELDNVEKSQIEKIKRKNKNSH</sequence>
<accession>A0A553DZR0</accession>
<evidence type="ECO:0000256" key="1">
    <source>
        <dbReference type="SAM" id="Phobius"/>
    </source>
</evidence>
<dbReference type="OrthoDB" id="1263284at2"/>
<proteinExistence type="predicted"/>
<dbReference type="EMBL" id="VJZT01000011">
    <property type="protein sequence ID" value="TRX38287.1"/>
    <property type="molecule type" value="Genomic_DNA"/>
</dbReference>
<evidence type="ECO:0000313" key="3">
    <source>
        <dbReference type="Proteomes" id="UP000316371"/>
    </source>
</evidence>
<keyword evidence="1" id="KW-0472">Membrane</keyword>
<dbReference type="AlphaFoldDB" id="A0A553DZR0"/>
<protein>
    <submittedName>
        <fullName evidence="2">Uncharacterized protein</fullName>
    </submittedName>
</protein>
<comment type="caution">
    <text evidence="2">The sequence shown here is derived from an EMBL/GenBank/DDBJ whole genome shotgun (WGS) entry which is preliminary data.</text>
</comment>
<reference evidence="2 3" key="1">
    <citation type="submission" date="2019-07" db="EMBL/GenBank/DDBJ databases">
        <title>Novel species of Flavobacterium.</title>
        <authorList>
            <person name="Liu Q."/>
            <person name="Xin Y.-H."/>
        </authorList>
    </citation>
    <scope>NUCLEOTIDE SEQUENCE [LARGE SCALE GENOMIC DNA]</scope>
    <source>
        <strain evidence="2 3">LB1R34</strain>
    </source>
</reference>
<organism evidence="2 3">
    <name type="scientific">Flavobacterium restrictum</name>
    <dbReference type="NCBI Taxonomy" id="2594428"/>
    <lineage>
        <taxon>Bacteria</taxon>
        <taxon>Pseudomonadati</taxon>
        <taxon>Bacteroidota</taxon>
        <taxon>Flavobacteriia</taxon>
        <taxon>Flavobacteriales</taxon>
        <taxon>Flavobacteriaceae</taxon>
        <taxon>Flavobacterium</taxon>
    </lineage>
</organism>
<keyword evidence="1" id="KW-1133">Transmembrane helix</keyword>
<keyword evidence="3" id="KW-1185">Reference proteome</keyword>
<dbReference type="Proteomes" id="UP000316371">
    <property type="component" value="Unassembled WGS sequence"/>
</dbReference>
<dbReference type="RefSeq" id="WP_144256793.1">
    <property type="nucleotide sequence ID" value="NZ_VJZT01000011.1"/>
</dbReference>
<name>A0A553DZR0_9FLAO</name>
<keyword evidence="1" id="KW-0812">Transmembrane</keyword>
<feature type="transmembrane region" description="Helical" evidence="1">
    <location>
        <begin position="39"/>
        <end position="60"/>
    </location>
</feature>